<feature type="compositionally biased region" description="Low complexity" evidence="1">
    <location>
        <begin position="69"/>
        <end position="86"/>
    </location>
</feature>
<feature type="domain" description="Flagellar hook-length control protein-like C-terminal" evidence="2">
    <location>
        <begin position="348"/>
        <end position="416"/>
    </location>
</feature>
<feature type="compositionally biased region" description="Low complexity" evidence="1">
    <location>
        <begin position="419"/>
        <end position="446"/>
    </location>
</feature>
<evidence type="ECO:0000256" key="1">
    <source>
        <dbReference type="SAM" id="MobiDB-lite"/>
    </source>
</evidence>
<sequence length="487" mass="48215">MTTPGNVASSSAGAATANAVSAVRGNSTKGGEQSASGGFGDVLSDVQNGNGKGEKSGAGAADAGKRSNAATGAGARGGIAPTAAAGSGDATRQFLAQIEDALENVVADGVAGGQPDYQQPMAGGSQTALAAAASELAAVIAAAQSGQANRAANSSDGDGTDSGATPTDVAARQGAQAALARIASVFNNSGGSAVTSDLGTEAGADVDAARLGAGNFAIGGRNKSGAAEAVAMPGTVADRPLDAAAVAPEAVAETALAPRQALRAEVMRQEAHFPPVMPQAPEGDGAVDASATGALEGVLPVVDELATAGMRPAQQVADRIGAGIEADPVFSRHMAGEADPATPKPVLKVLQIQLQPADMGTVTVRMELKNEGLMVHVEASRSDTAELIRNDQDTLSKLLRSAGYAVDATSIRVVEGDRSGTSQQFGQQSGGQPQSQSSWQSQSGASEHQRQSGRGDSGDQAGNQGGQTNRNDGNEASAHRSSGGLYL</sequence>
<feature type="region of interest" description="Disordered" evidence="1">
    <location>
        <begin position="1"/>
        <end position="88"/>
    </location>
</feature>
<proteinExistence type="predicted"/>
<dbReference type="RefSeq" id="WP_068463322.1">
    <property type="nucleotide sequence ID" value="NZ_LMTR01000075.1"/>
</dbReference>
<accession>A0A120CU87</accession>
<protein>
    <recommendedName>
        <fullName evidence="2">Flagellar hook-length control protein-like C-terminal domain-containing protein</fullName>
    </recommendedName>
</protein>
<dbReference type="STRING" id="121290.APY04_2707"/>
<dbReference type="Gene3D" id="3.30.750.140">
    <property type="match status" value="1"/>
</dbReference>
<feature type="region of interest" description="Disordered" evidence="1">
    <location>
        <begin position="416"/>
        <end position="487"/>
    </location>
</feature>
<evidence type="ECO:0000259" key="2">
    <source>
        <dbReference type="Pfam" id="PF02120"/>
    </source>
</evidence>
<gene>
    <name evidence="3" type="ORF">APY04_2707</name>
</gene>
<name>A0A120CU87_HYPSL</name>
<organism evidence="3 4">
    <name type="scientific">Hyphomicrobium sulfonivorans</name>
    <dbReference type="NCBI Taxonomy" id="121290"/>
    <lineage>
        <taxon>Bacteria</taxon>
        <taxon>Pseudomonadati</taxon>
        <taxon>Pseudomonadota</taxon>
        <taxon>Alphaproteobacteria</taxon>
        <taxon>Hyphomicrobiales</taxon>
        <taxon>Hyphomicrobiaceae</taxon>
        <taxon>Hyphomicrobium</taxon>
    </lineage>
</organism>
<dbReference type="EMBL" id="LMTR01000075">
    <property type="protein sequence ID" value="KWT65860.1"/>
    <property type="molecule type" value="Genomic_DNA"/>
</dbReference>
<evidence type="ECO:0000313" key="4">
    <source>
        <dbReference type="Proteomes" id="UP000059074"/>
    </source>
</evidence>
<dbReference type="CDD" id="cd17470">
    <property type="entry name" value="T3SS_Flik_C"/>
    <property type="match status" value="1"/>
</dbReference>
<evidence type="ECO:0000313" key="3">
    <source>
        <dbReference type="EMBL" id="KWT65860.1"/>
    </source>
</evidence>
<dbReference type="InterPro" id="IPR021136">
    <property type="entry name" value="Flagellar_hook_control-like_C"/>
</dbReference>
<feature type="compositionally biased region" description="Polar residues" evidence="1">
    <location>
        <begin position="460"/>
        <end position="471"/>
    </location>
</feature>
<dbReference type="PATRIC" id="fig|121290.4.peg.2019"/>
<feature type="compositionally biased region" description="Polar residues" evidence="1">
    <location>
        <begin position="24"/>
        <end position="36"/>
    </location>
</feature>
<dbReference type="InterPro" id="IPR038610">
    <property type="entry name" value="FliK-like_C_sf"/>
</dbReference>
<dbReference type="OrthoDB" id="7676733at2"/>
<feature type="compositionally biased region" description="Low complexity" evidence="1">
    <location>
        <begin position="1"/>
        <end position="23"/>
    </location>
</feature>
<keyword evidence="4" id="KW-1185">Reference proteome</keyword>
<reference evidence="3 4" key="1">
    <citation type="submission" date="2015-10" db="EMBL/GenBank/DDBJ databases">
        <title>Transcriptomic analysis of a linuron degrading triple-species bacterial consortium.</title>
        <authorList>
            <person name="Albers P."/>
        </authorList>
    </citation>
    <scope>NUCLEOTIDE SEQUENCE [LARGE SCALE GENOMIC DNA]</scope>
    <source>
        <strain evidence="3 4">WDL6</strain>
    </source>
</reference>
<comment type="caution">
    <text evidence="3">The sequence shown here is derived from an EMBL/GenBank/DDBJ whole genome shotgun (WGS) entry which is preliminary data.</text>
</comment>
<dbReference type="AlphaFoldDB" id="A0A120CU87"/>
<dbReference type="Pfam" id="PF02120">
    <property type="entry name" value="Flg_hook"/>
    <property type="match status" value="1"/>
</dbReference>
<dbReference type="Proteomes" id="UP000059074">
    <property type="component" value="Unassembled WGS sequence"/>
</dbReference>